<dbReference type="EMBL" id="JABBWG010000012">
    <property type="protein sequence ID" value="KAG1818177.1"/>
    <property type="molecule type" value="Genomic_DNA"/>
</dbReference>
<dbReference type="Proteomes" id="UP000807769">
    <property type="component" value="Unassembled WGS sequence"/>
</dbReference>
<evidence type="ECO:0000313" key="3">
    <source>
        <dbReference type="Proteomes" id="UP000807769"/>
    </source>
</evidence>
<comment type="caution">
    <text evidence="2">The sequence shown here is derived from an EMBL/GenBank/DDBJ whole genome shotgun (WGS) entry which is preliminary data.</text>
</comment>
<keyword evidence="3" id="KW-1185">Reference proteome</keyword>
<proteinExistence type="predicted"/>
<feature type="chain" id="PRO_5040435818" description="Secreted protein" evidence="1">
    <location>
        <begin position="21"/>
        <end position="96"/>
    </location>
</feature>
<sequence length="96" mass="10396">MQHFLCLSILGSDFAIFSFATRFVTSQTTACITYGSWTLISCQRMGVPCVGMVVLPCCVRTMDSGGHWASVSSEWKGATLTAQTTRTIILDLGVSH</sequence>
<protein>
    <recommendedName>
        <fullName evidence="4">Secreted protein</fullName>
    </recommendedName>
</protein>
<dbReference type="RefSeq" id="XP_041194237.1">
    <property type="nucleotide sequence ID" value="XM_041335454.1"/>
</dbReference>
<feature type="signal peptide" evidence="1">
    <location>
        <begin position="1"/>
        <end position="20"/>
    </location>
</feature>
<dbReference type="GeneID" id="64629471"/>
<evidence type="ECO:0000256" key="1">
    <source>
        <dbReference type="SAM" id="SignalP"/>
    </source>
</evidence>
<dbReference type="OrthoDB" id="10607517at2759"/>
<accession>A0A9P7EDV6</accession>
<dbReference type="AlphaFoldDB" id="A0A9P7EDV6"/>
<evidence type="ECO:0008006" key="4">
    <source>
        <dbReference type="Google" id="ProtNLM"/>
    </source>
</evidence>
<gene>
    <name evidence="2" type="ORF">BJ212DRAFT_1349325</name>
</gene>
<keyword evidence="1" id="KW-0732">Signal</keyword>
<organism evidence="2 3">
    <name type="scientific">Suillus subaureus</name>
    <dbReference type="NCBI Taxonomy" id="48587"/>
    <lineage>
        <taxon>Eukaryota</taxon>
        <taxon>Fungi</taxon>
        <taxon>Dikarya</taxon>
        <taxon>Basidiomycota</taxon>
        <taxon>Agaricomycotina</taxon>
        <taxon>Agaricomycetes</taxon>
        <taxon>Agaricomycetidae</taxon>
        <taxon>Boletales</taxon>
        <taxon>Suillineae</taxon>
        <taxon>Suillaceae</taxon>
        <taxon>Suillus</taxon>
    </lineage>
</organism>
<evidence type="ECO:0000313" key="2">
    <source>
        <dbReference type="EMBL" id="KAG1818177.1"/>
    </source>
</evidence>
<name>A0A9P7EDV6_9AGAM</name>
<reference evidence="2" key="1">
    <citation type="journal article" date="2020" name="New Phytol.">
        <title>Comparative genomics reveals dynamic genome evolution in host specialist ectomycorrhizal fungi.</title>
        <authorList>
            <person name="Lofgren L.A."/>
            <person name="Nguyen N.H."/>
            <person name="Vilgalys R."/>
            <person name="Ruytinx J."/>
            <person name="Liao H.L."/>
            <person name="Branco S."/>
            <person name="Kuo A."/>
            <person name="LaButti K."/>
            <person name="Lipzen A."/>
            <person name="Andreopoulos W."/>
            <person name="Pangilinan J."/>
            <person name="Riley R."/>
            <person name="Hundley H."/>
            <person name="Na H."/>
            <person name="Barry K."/>
            <person name="Grigoriev I.V."/>
            <person name="Stajich J.E."/>
            <person name="Kennedy P.G."/>
        </authorList>
    </citation>
    <scope>NUCLEOTIDE SEQUENCE</scope>
    <source>
        <strain evidence="2">MN1</strain>
    </source>
</reference>